<organism evidence="7 8">
    <name type="scientific">Thiocapsa marina 5811</name>
    <dbReference type="NCBI Taxonomy" id="768671"/>
    <lineage>
        <taxon>Bacteria</taxon>
        <taxon>Pseudomonadati</taxon>
        <taxon>Pseudomonadota</taxon>
        <taxon>Gammaproteobacteria</taxon>
        <taxon>Chromatiales</taxon>
        <taxon>Chromatiaceae</taxon>
        <taxon>Thiocapsa</taxon>
    </lineage>
</organism>
<feature type="transmembrane region" description="Helical" evidence="5">
    <location>
        <begin position="374"/>
        <end position="397"/>
    </location>
</feature>
<feature type="transmembrane region" description="Helical" evidence="5">
    <location>
        <begin position="25"/>
        <end position="47"/>
    </location>
</feature>
<dbReference type="PATRIC" id="fig|768671.3.peg.955"/>
<dbReference type="OrthoDB" id="9764259at2"/>
<dbReference type="Gene3D" id="1.20.1250.20">
    <property type="entry name" value="MFS general substrate transporter like domains"/>
    <property type="match status" value="1"/>
</dbReference>
<reference evidence="7 8" key="1">
    <citation type="submission" date="2011-06" db="EMBL/GenBank/DDBJ databases">
        <title>The draft genome of Thiocapsa marina 5811.</title>
        <authorList>
            <consortium name="US DOE Joint Genome Institute (JGI-PGF)"/>
            <person name="Lucas S."/>
            <person name="Han J."/>
            <person name="Cheng J.-F."/>
            <person name="Goodwin L."/>
            <person name="Pitluck S."/>
            <person name="Peters L."/>
            <person name="Land M.L."/>
            <person name="Hauser L."/>
            <person name="Vogl K."/>
            <person name="Liu Z."/>
            <person name="Imhoff J."/>
            <person name="Thiel V."/>
            <person name="Frigaard N.-U."/>
            <person name="Bryant D."/>
            <person name="Woyke T.J."/>
        </authorList>
    </citation>
    <scope>NUCLEOTIDE SEQUENCE [LARGE SCALE GENOMIC DNA]</scope>
    <source>
        <strain evidence="7 8">5811</strain>
    </source>
</reference>
<dbReference type="AlphaFoldDB" id="F9U7J0"/>
<dbReference type="PANTHER" id="PTHR23524:SF1">
    <property type="entry name" value="MRH DOMAIN-CONTAINING PROTEIN-RELATED"/>
    <property type="match status" value="1"/>
</dbReference>
<accession>F9U7J0</accession>
<dbReference type="InterPro" id="IPR005829">
    <property type="entry name" value="Sugar_transporter_CS"/>
</dbReference>
<evidence type="ECO:0000256" key="4">
    <source>
        <dbReference type="ARBA" id="ARBA00023136"/>
    </source>
</evidence>
<evidence type="ECO:0000256" key="3">
    <source>
        <dbReference type="ARBA" id="ARBA00022989"/>
    </source>
</evidence>
<dbReference type="GO" id="GO:0022857">
    <property type="term" value="F:transmembrane transporter activity"/>
    <property type="evidence" value="ECO:0007669"/>
    <property type="project" value="InterPro"/>
</dbReference>
<dbReference type="Pfam" id="PF07690">
    <property type="entry name" value="MFS_1"/>
    <property type="match status" value="1"/>
</dbReference>
<protein>
    <submittedName>
        <fullName evidence="7">Major facilitator superfamily MFS_1</fullName>
    </submittedName>
</protein>
<feature type="transmembrane region" description="Helical" evidence="5">
    <location>
        <begin position="403"/>
        <end position="423"/>
    </location>
</feature>
<dbReference type="STRING" id="768671.ThimaDRAFT_0892"/>
<feature type="transmembrane region" description="Helical" evidence="5">
    <location>
        <begin position="93"/>
        <end position="112"/>
    </location>
</feature>
<proteinExistence type="predicted"/>
<feature type="transmembrane region" description="Helical" evidence="5">
    <location>
        <begin position="152"/>
        <end position="171"/>
    </location>
</feature>
<keyword evidence="3 5" id="KW-1133">Transmembrane helix</keyword>
<evidence type="ECO:0000259" key="6">
    <source>
        <dbReference type="PROSITE" id="PS50850"/>
    </source>
</evidence>
<evidence type="ECO:0000313" key="8">
    <source>
        <dbReference type="Proteomes" id="UP000005459"/>
    </source>
</evidence>
<evidence type="ECO:0000256" key="2">
    <source>
        <dbReference type="ARBA" id="ARBA00022692"/>
    </source>
</evidence>
<dbReference type="PANTHER" id="PTHR23524">
    <property type="entry name" value="TRANSPORTER, PUTATIVE (AFU_ORTHOLOGUE AFUA_8G04850)-RELATED"/>
    <property type="match status" value="1"/>
</dbReference>
<dbReference type="InterPro" id="IPR011701">
    <property type="entry name" value="MFS"/>
</dbReference>
<gene>
    <name evidence="7" type="ORF">ThimaDRAFT_0892</name>
</gene>
<comment type="subcellular location">
    <subcellularLocation>
        <location evidence="1">Membrane</location>
        <topology evidence="1">Multi-pass membrane protein</topology>
    </subcellularLocation>
</comment>
<keyword evidence="4 5" id="KW-0472">Membrane</keyword>
<dbReference type="RefSeq" id="WP_007191769.1">
    <property type="nucleotide sequence ID" value="NZ_AFWV01000002.1"/>
</dbReference>
<name>F9U7J0_9GAMM</name>
<evidence type="ECO:0000313" key="7">
    <source>
        <dbReference type="EMBL" id="EGV20216.1"/>
    </source>
</evidence>
<feature type="transmembrane region" description="Helical" evidence="5">
    <location>
        <begin position="280"/>
        <end position="302"/>
    </location>
</feature>
<dbReference type="SUPFAM" id="SSF103473">
    <property type="entry name" value="MFS general substrate transporter"/>
    <property type="match status" value="1"/>
</dbReference>
<dbReference type="eggNOG" id="COG2814">
    <property type="taxonomic scope" value="Bacteria"/>
</dbReference>
<dbReference type="GO" id="GO:0016020">
    <property type="term" value="C:membrane"/>
    <property type="evidence" value="ECO:0007669"/>
    <property type="project" value="UniProtKB-SubCell"/>
</dbReference>
<feature type="domain" description="Major facilitator superfamily (MFS) profile" evidence="6">
    <location>
        <begin position="24"/>
        <end position="428"/>
    </location>
</feature>
<feature type="transmembrane region" description="Helical" evidence="5">
    <location>
        <begin position="338"/>
        <end position="362"/>
    </location>
</feature>
<evidence type="ECO:0000256" key="5">
    <source>
        <dbReference type="SAM" id="Phobius"/>
    </source>
</evidence>
<feature type="transmembrane region" description="Helical" evidence="5">
    <location>
        <begin position="314"/>
        <end position="332"/>
    </location>
</feature>
<feature type="transmembrane region" description="Helical" evidence="5">
    <location>
        <begin position="118"/>
        <end position="140"/>
    </location>
</feature>
<dbReference type="EMBL" id="AFWV01000002">
    <property type="protein sequence ID" value="EGV20216.1"/>
    <property type="molecule type" value="Genomic_DNA"/>
</dbReference>
<dbReference type="Proteomes" id="UP000005459">
    <property type="component" value="Unassembled WGS sequence"/>
</dbReference>
<evidence type="ECO:0000256" key="1">
    <source>
        <dbReference type="ARBA" id="ARBA00004141"/>
    </source>
</evidence>
<keyword evidence="8" id="KW-1185">Reference proteome</keyword>
<dbReference type="PROSITE" id="PS00216">
    <property type="entry name" value="SUGAR_TRANSPORT_1"/>
    <property type="match status" value="1"/>
</dbReference>
<keyword evidence="2 5" id="KW-0812">Transmembrane</keyword>
<sequence>MPDLDRTYRIGPIHLAPSVLPRNGWTFLAAAFFSIGLMIFISIGQTYILNEHLGVPESEQGAISGNLVFLTEIVTLLLFLPAGVLMDRIGRRGVYAAGFLVLALTYVLYPLAESVEALYVYRILYAIGVVAVAGGLSTVLADYPAERSRGKLVAIVGVMSGLGVVLISQGLGAMPKVFTGAGFDGVTAGRLTHFIVAGLAVAVALLLLWGLKPGVPVRLQDRPSVRELLVGGFAHGRNPRILLAYSSAFIARGDQSVNAIFLVLWGTLAAKATGMESASAVMSGTLIFVMAQISALVWAPVLGPLLDRIDRVTGLAICMALAALGNLSLLVLEDPLSSYGPIFFILLGIGQISVYLGGQSLIGKEAPVGQRGSVLGAFNVAGAIGILLITPVGGYLFDRIDPRAPFIVVGVINVILVFASIYVRIRHSPQPSSAHAENQASLK</sequence>
<feature type="transmembrane region" description="Helical" evidence="5">
    <location>
        <begin position="191"/>
        <end position="211"/>
    </location>
</feature>
<dbReference type="PROSITE" id="PS50850">
    <property type="entry name" value="MFS"/>
    <property type="match status" value="1"/>
</dbReference>
<feature type="transmembrane region" description="Helical" evidence="5">
    <location>
        <begin position="67"/>
        <end position="86"/>
    </location>
</feature>
<dbReference type="InterPro" id="IPR036259">
    <property type="entry name" value="MFS_trans_sf"/>
</dbReference>
<dbReference type="InterPro" id="IPR020846">
    <property type="entry name" value="MFS_dom"/>
</dbReference>